<reference evidence="1 2" key="1">
    <citation type="journal article" date="2019" name="Environ. Microbiol.">
        <title>Species interactions and distinct microbial communities in high Arctic permafrost affected cryosols are associated with the CH4 and CO2 gas fluxes.</title>
        <authorList>
            <person name="Altshuler I."/>
            <person name="Hamel J."/>
            <person name="Turney S."/>
            <person name="Magnuson E."/>
            <person name="Levesque R."/>
            <person name="Greer C."/>
            <person name="Whyte L.G."/>
        </authorList>
    </citation>
    <scope>NUCLEOTIDE SEQUENCE [LARGE SCALE GENOMIC DNA]</scope>
    <source>
        <strain evidence="1 2">E4</strain>
    </source>
</reference>
<sequence length="66" mass="7368">MNLIINDVSHLFDQALTLSQLLEKMNLEQPGSALAVNQVIIPRHHWPAHWLKDGDNILLFQAIAGG</sequence>
<dbReference type="InterPro" id="IPR012675">
    <property type="entry name" value="Beta-grasp_dom_sf"/>
</dbReference>
<dbReference type="AlphaFoldDB" id="A0A502FUG1"/>
<protein>
    <submittedName>
        <fullName evidence="1">Sulfur carrier protein ThiS</fullName>
    </submittedName>
</protein>
<dbReference type="NCBIfam" id="TIGR01683">
    <property type="entry name" value="thiS"/>
    <property type="match status" value="1"/>
</dbReference>
<dbReference type="InterPro" id="IPR010035">
    <property type="entry name" value="Thi_S"/>
</dbReference>
<dbReference type="RefSeq" id="WP_140476054.1">
    <property type="nucleotide sequence ID" value="NZ_RCZD01000024.1"/>
</dbReference>
<gene>
    <name evidence="1" type="primary">thiS</name>
    <name evidence="1" type="ORF">EAH77_24820</name>
</gene>
<dbReference type="EMBL" id="RCZD01000024">
    <property type="protein sequence ID" value="TPG53198.1"/>
    <property type="molecule type" value="Genomic_DNA"/>
</dbReference>
<organism evidence="1 2">
    <name type="scientific">Ewingella americana</name>
    <dbReference type="NCBI Taxonomy" id="41202"/>
    <lineage>
        <taxon>Bacteria</taxon>
        <taxon>Pseudomonadati</taxon>
        <taxon>Pseudomonadota</taxon>
        <taxon>Gammaproteobacteria</taxon>
        <taxon>Enterobacterales</taxon>
        <taxon>Yersiniaceae</taxon>
        <taxon>Ewingella</taxon>
    </lineage>
</organism>
<keyword evidence="2" id="KW-1185">Reference proteome</keyword>
<dbReference type="OrthoDB" id="6388078at2"/>
<dbReference type="InterPro" id="IPR003749">
    <property type="entry name" value="ThiS/MoaD-like"/>
</dbReference>
<dbReference type="SUPFAM" id="SSF54285">
    <property type="entry name" value="MoaD/ThiS"/>
    <property type="match status" value="1"/>
</dbReference>
<dbReference type="CDD" id="cd00565">
    <property type="entry name" value="Ubl_ThiS"/>
    <property type="match status" value="1"/>
</dbReference>
<proteinExistence type="predicted"/>
<dbReference type="Gene3D" id="3.10.20.30">
    <property type="match status" value="1"/>
</dbReference>
<accession>A0A502FUG1</accession>
<dbReference type="Proteomes" id="UP000317663">
    <property type="component" value="Unassembled WGS sequence"/>
</dbReference>
<dbReference type="Pfam" id="PF02597">
    <property type="entry name" value="ThiS"/>
    <property type="match status" value="1"/>
</dbReference>
<dbReference type="InterPro" id="IPR016155">
    <property type="entry name" value="Mopterin_synth/thiamin_S_b"/>
</dbReference>
<dbReference type="PANTHER" id="PTHR34472">
    <property type="entry name" value="SULFUR CARRIER PROTEIN THIS"/>
    <property type="match status" value="1"/>
</dbReference>
<name>A0A502FUG1_9GAMM</name>
<evidence type="ECO:0000313" key="2">
    <source>
        <dbReference type="Proteomes" id="UP000317663"/>
    </source>
</evidence>
<dbReference type="PANTHER" id="PTHR34472:SF1">
    <property type="entry name" value="SULFUR CARRIER PROTEIN THIS"/>
    <property type="match status" value="1"/>
</dbReference>
<comment type="caution">
    <text evidence="1">The sequence shown here is derived from an EMBL/GenBank/DDBJ whole genome shotgun (WGS) entry which is preliminary data.</text>
</comment>
<evidence type="ECO:0000313" key="1">
    <source>
        <dbReference type="EMBL" id="TPG53198.1"/>
    </source>
</evidence>